<dbReference type="GO" id="GO:0005615">
    <property type="term" value="C:extracellular space"/>
    <property type="evidence" value="ECO:0007669"/>
    <property type="project" value="TreeGrafter"/>
</dbReference>
<feature type="region of interest" description="Disordered" evidence="7">
    <location>
        <begin position="42"/>
        <end position="71"/>
    </location>
</feature>
<reference evidence="10 11" key="1">
    <citation type="submission" date="2019-04" db="EMBL/GenBank/DDBJ databases">
        <authorList>
            <consortium name="Wellcome Sanger Institute Data Sharing"/>
        </authorList>
    </citation>
    <scope>NUCLEOTIDE SEQUENCE [LARGE SCALE GENOMIC DNA]</scope>
</reference>
<dbReference type="Pfam" id="PF00243">
    <property type="entry name" value="NGF"/>
    <property type="match status" value="1"/>
</dbReference>
<feature type="chain" id="PRO_5034224610" evidence="8">
    <location>
        <begin position="17"/>
        <end position="177"/>
    </location>
</feature>
<dbReference type="SUPFAM" id="SSF57501">
    <property type="entry name" value="Cystine-knot cytokines"/>
    <property type="match status" value="1"/>
</dbReference>
<feature type="domain" description="Nerve growth factor-related" evidence="9">
    <location>
        <begin position="65"/>
        <end position="169"/>
    </location>
</feature>
<dbReference type="SMART" id="SM00140">
    <property type="entry name" value="NGF"/>
    <property type="match status" value="1"/>
</dbReference>
<feature type="disulfide bond" evidence="6">
    <location>
        <begin position="116"/>
        <end position="166"/>
    </location>
</feature>
<dbReference type="GO" id="GO:0043524">
    <property type="term" value="P:negative regulation of neuron apoptotic process"/>
    <property type="evidence" value="ECO:0007669"/>
    <property type="project" value="TreeGrafter"/>
</dbReference>
<dbReference type="InterPro" id="IPR029034">
    <property type="entry name" value="Cystine-knot_cytokine"/>
</dbReference>
<protein>
    <submittedName>
        <fullName evidence="10">Nerve growth factor b (beta polypeptide)</fullName>
    </submittedName>
</protein>
<dbReference type="InterPro" id="IPR002072">
    <property type="entry name" value="Nerve_growth_factor-rel"/>
</dbReference>
<evidence type="ECO:0000256" key="7">
    <source>
        <dbReference type="SAM" id="MobiDB-lite"/>
    </source>
</evidence>
<dbReference type="PANTHER" id="PTHR11589">
    <property type="entry name" value="NERVE GROWTH FACTOR NGF -RELATED"/>
    <property type="match status" value="1"/>
</dbReference>
<dbReference type="InterPro" id="IPR020408">
    <property type="entry name" value="Nerve_growth_factor-like"/>
</dbReference>
<dbReference type="PIRSF" id="PIRSF001789">
    <property type="entry name" value="NGF"/>
    <property type="match status" value="1"/>
</dbReference>
<dbReference type="Gene3D" id="2.10.90.10">
    <property type="entry name" value="Cystine-knot cytokines"/>
    <property type="match status" value="1"/>
</dbReference>
<dbReference type="GeneTree" id="ENSGT00390000007725"/>
<evidence type="ECO:0000256" key="8">
    <source>
        <dbReference type="SAM" id="SignalP"/>
    </source>
</evidence>
<sequence length="177" mass="20263">MRSSTLILLFLIGVQTEPTPLDSIPTVDPELFRKRRRLSPRVLFSAHPPKSRPSTRARRNTDHPQNRGEYSVCDSSSDWVGNKTTATDLKGNDVEVLPYVNINNVVKKQYFFETICLSTTTGRSSCRGVDGRHWNSHCTNTHTFVRALTSFQNLVAWRYIRINVACVCVLSRKSWRH</sequence>
<keyword evidence="4" id="KW-0339">Growth factor</keyword>
<dbReference type="Ensembl" id="ENSSFOT00015005029.2">
    <property type="protein sequence ID" value="ENSSFOP00015004950.1"/>
    <property type="gene ID" value="ENSSFOG00015003247.2"/>
</dbReference>
<evidence type="ECO:0000256" key="2">
    <source>
        <dbReference type="ARBA" id="ARBA00010783"/>
    </source>
</evidence>
<evidence type="ECO:0000256" key="3">
    <source>
        <dbReference type="ARBA" id="ARBA00022525"/>
    </source>
</evidence>
<keyword evidence="3" id="KW-0964">Secreted</keyword>
<feature type="compositionally biased region" description="Basic residues" evidence="7">
    <location>
        <begin position="49"/>
        <end position="58"/>
    </location>
</feature>
<dbReference type="OrthoDB" id="6491780at2759"/>
<dbReference type="GO" id="GO:0030424">
    <property type="term" value="C:axon"/>
    <property type="evidence" value="ECO:0007669"/>
    <property type="project" value="TreeGrafter"/>
</dbReference>
<dbReference type="PROSITE" id="PS00248">
    <property type="entry name" value="NGF_1"/>
    <property type="match status" value="1"/>
</dbReference>
<feature type="disulfide bond" evidence="6">
    <location>
        <begin position="73"/>
        <end position="138"/>
    </location>
</feature>
<comment type="similarity">
    <text evidence="2">Belongs to the NGF-beta family.</text>
</comment>
<evidence type="ECO:0000256" key="1">
    <source>
        <dbReference type="ARBA" id="ARBA00004613"/>
    </source>
</evidence>
<feature type="signal peptide" evidence="8">
    <location>
        <begin position="1"/>
        <end position="16"/>
    </location>
</feature>
<dbReference type="GO" id="GO:0008083">
    <property type="term" value="F:growth factor activity"/>
    <property type="evidence" value="ECO:0007669"/>
    <property type="project" value="UniProtKB-KW"/>
</dbReference>
<name>A0A8C9R4T9_SCLFO</name>
<accession>A0A8C9R4T9</accession>
<evidence type="ECO:0000313" key="10">
    <source>
        <dbReference type="Ensembl" id="ENSSFOP00015004950.1"/>
    </source>
</evidence>
<dbReference type="PRINTS" id="PR00268">
    <property type="entry name" value="NGF"/>
</dbReference>
<dbReference type="InterPro" id="IPR019846">
    <property type="entry name" value="Nerve_growth_factor_CS"/>
</dbReference>
<organism evidence="10 11">
    <name type="scientific">Scleropages formosus</name>
    <name type="common">Asian bonytongue</name>
    <name type="synonym">Osteoglossum formosum</name>
    <dbReference type="NCBI Taxonomy" id="113540"/>
    <lineage>
        <taxon>Eukaryota</taxon>
        <taxon>Metazoa</taxon>
        <taxon>Chordata</taxon>
        <taxon>Craniata</taxon>
        <taxon>Vertebrata</taxon>
        <taxon>Euteleostomi</taxon>
        <taxon>Actinopterygii</taxon>
        <taxon>Neopterygii</taxon>
        <taxon>Teleostei</taxon>
        <taxon>Osteoglossocephala</taxon>
        <taxon>Osteoglossomorpha</taxon>
        <taxon>Osteoglossiformes</taxon>
        <taxon>Osteoglossidae</taxon>
        <taxon>Scleropages</taxon>
    </lineage>
</organism>
<evidence type="ECO:0000256" key="4">
    <source>
        <dbReference type="ARBA" id="ARBA00023030"/>
    </source>
</evidence>
<feature type="disulfide bond" evidence="6">
    <location>
        <begin position="126"/>
        <end position="168"/>
    </location>
</feature>
<keyword evidence="5 6" id="KW-1015">Disulfide bond</keyword>
<evidence type="ECO:0000259" key="9">
    <source>
        <dbReference type="SMART" id="SM00140"/>
    </source>
</evidence>
<evidence type="ECO:0000256" key="5">
    <source>
        <dbReference type="ARBA" id="ARBA00023157"/>
    </source>
</evidence>
<dbReference type="GO" id="GO:0030425">
    <property type="term" value="C:dendrite"/>
    <property type="evidence" value="ECO:0007669"/>
    <property type="project" value="TreeGrafter"/>
</dbReference>
<keyword evidence="8" id="KW-0732">Signal</keyword>
<proteinExistence type="inferred from homology"/>
<dbReference type="GO" id="GO:0038180">
    <property type="term" value="P:nerve growth factor signaling pathway"/>
    <property type="evidence" value="ECO:0007669"/>
    <property type="project" value="TreeGrafter"/>
</dbReference>
<dbReference type="PANTHER" id="PTHR11589:SF10">
    <property type="entry name" value="BETA-NERVE GROWTH FACTOR"/>
    <property type="match status" value="1"/>
</dbReference>
<reference evidence="10" key="3">
    <citation type="submission" date="2025-09" db="UniProtKB">
        <authorList>
            <consortium name="Ensembl"/>
        </authorList>
    </citation>
    <scope>IDENTIFICATION</scope>
</reference>
<evidence type="ECO:0000256" key="6">
    <source>
        <dbReference type="PIRSR" id="PIRSR001789-1"/>
    </source>
</evidence>
<dbReference type="AlphaFoldDB" id="A0A8C9R4T9"/>
<reference evidence="10" key="2">
    <citation type="submission" date="2025-08" db="UniProtKB">
        <authorList>
            <consortium name="Ensembl"/>
        </authorList>
    </citation>
    <scope>IDENTIFICATION</scope>
</reference>
<dbReference type="GO" id="GO:0005163">
    <property type="term" value="F:nerve growth factor receptor binding"/>
    <property type="evidence" value="ECO:0007669"/>
    <property type="project" value="TreeGrafter"/>
</dbReference>
<dbReference type="GO" id="GO:0008021">
    <property type="term" value="C:synaptic vesicle"/>
    <property type="evidence" value="ECO:0007669"/>
    <property type="project" value="TreeGrafter"/>
</dbReference>
<dbReference type="GO" id="GO:0021675">
    <property type="term" value="P:nerve development"/>
    <property type="evidence" value="ECO:0007669"/>
    <property type="project" value="TreeGrafter"/>
</dbReference>
<keyword evidence="11" id="KW-1185">Reference proteome</keyword>
<gene>
    <name evidence="10" type="primary">NGF</name>
    <name evidence="10" type="synonym">ngfb</name>
</gene>
<dbReference type="GO" id="GO:0007169">
    <property type="term" value="P:cell surface receptor protein tyrosine kinase signaling pathway"/>
    <property type="evidence" value="ECO:0007669"/>
    <property type="project" value="TreeGrafter"/>
</dbReference>
<evidence type="ECO:0000313" key="11">
    <source>
        <dbReference type="Proteomes" id="UP000694397"/>
    </source>
</evidence>
<dbReference type="GO" id="GO:0050804">
    <property type="term" value="P:modulation of chemical synaptic transmission"/>
    <property type="evidence" value="ECO:0007669"/>
    <property type="project" value="TreeGrafter"/>
</dbReference>
<comment type="subcellular location">
    <subcellularLocation>
        <location evidence="1">Secreted</location>
    </subcellularLocation>
</comment>
<dbReference type="GO" id="GO:0048812">
    <property type="term" value="P:neuron projection morphogenesis"/>
    <property type="evidence" value="ECO:0007669"/>
    <property type="project" value="TreeGrafter"/>
</dbReference>
<dbReference type="FunFam" id="2.10.90.10:FF:000002">
    <property type="entry name" value="Brain-derived neurotrophic factor"/>
    <property type="match status" value="1"/>
</dbReference>
<dbReference type="Proteomes" id="UP000694397">
    <property type="component" value="Chromosome 22"/>
</dbReference>
<dbReference type="PROSITE" id="PS50270">
    <property type="entry name" value="NGF_2"/>
    <property type="match status" value="1"/>
</dbReference>